<keyword evidence="1" id="KW-0812">Transmembrane</keyword>
<keyword evidence="1" id="KW-0472">Membrane</keyword>
<proteinExistence type="predicted"/>
<feature type="transmembrane region" description="Helical" evidence="1">
    <location>
        <begin position="12"/>
        <end position="35"/>
    </location>
</feature>
<name>A0A6I6G6V8_9BACT</name>
<dbReference type="Proteomes" id="UP000426027">
    <property type="component" value="Chromosome"/>
</dbReference>
<gene>
    <name evidence="2" type="ORF">GLV81_08175</name>
</gene>
<dbReference type="EMBL" id="CP046566">
    <property type="protein sequence ID" value="QGW28077.1"/>
    <property type="molecule type" value="Genomic_DNA"/>
</dbReference>
<keyword evidence="3" id="KW-1185">Reference proteome</keyword>
<dbReference type="KEGG" id="fls:GLV81_08175"/>
<evidence type="ECO:0000313" key="3">
    <source>
        <dbReference type="Proteomes" id="UP000426027"/>
    </source>
</evidence>
<organism evidence="2 3">
    <name type="scientific">Phnomibacter ginsenosidimutans</name>
    <dbReference type="NCBI Taxonomy" id="2676868"/>
    <lineage>
        <taxon>Bacteria</taxon>
        <taxon>Pseudomonadati</taxon>
        <taxon>Bacteroidota</taxon>
        <taxon>Chitinophagia</taxon>
        <taxon>Chitinophagales</taxon>
        <taxon>Chitinophagaceae</taxon>
        <taxon>Phnomibacter</taxon>
    </lineage>
</organism>
<sequence length="149" mass="17182">MKQQRSNRRKWLTRIGLSLLSITGILVVILAVHIYDVTHREQLPTKHWQMARIEFAAPLDSPMSMQVQAYFHQHALVKYSHMNTEQGWLVFAFDNRNSDATSIYQSMKTKLPMATSLYKPSPNEMAGSCPVIDKSSVTYKLGSFFQRIF</sequence>
<dbReference type="RefSeq" id="WP_157478436.1">
    <property type="nucleotide sequence ID" value="NZ_CP046566.1"/>
</dbReference>
<evidence type="ECO:0000313" key="2">
    <source>
        <dbReference type="EMBL" id="QGW28077.1"/>
    </source>
</evidence>
<dbReference type="AlphaFoldDB" id="A0A6I6G6V8"/>
<accession>A0A6I6G6V8</accession>
<keyword evidence="1" id="KW-1133">Transmembrane helix</keyword>
<protein>
    <submittedName>
        <fullName evidence="2">Heavy-metal-associated domain-containing protein</fullName>
    </submittedName>
</protein>
<evidence type="ECO:0000256" key="1">
    <source>
        <dbReference type="SAM" id="Phobius"/>
    </source>
</evidence>
<reference evidence="2 3" key="1">
    <citation type="submission" date="2019-11" db="EMBL/GenBank/DDBJ databases">
        <authorList>
            <person name="Im W.T."/>
        </authorList>
    </citation>
    <scope>NUCLEOTIDE SEQUENCE [LARGE SCALE GENOMIC DNA]</scope>
    <source>
        <strain evidence="2 3">SB-02</strain>
    </source>
</reference>